<reference evidence="1 2" key="1">
    <citation type="submission" date="2020-10" db="EMBL/GenBank/DDBJ databases">
        <authorList>
            <person name="Peeters C."/>
        </authorList>
    </citation>
    <scope>NUCLEOTIDE SEQUENCE [LARGE SCALE GENOMIC DNA]</scope>
    <source>
        <strain evidence="1 2">LMG 28140</strain>
    </source>
</reference>
<evidence type="ECO:0008006" key="3">
    <source>
        <dbReference type="Google" id="ProtNLM"/>
    </source>
</evidence>
<proteinExistence type="predicted"/>
<dbReference type="Proteomes" id="UP000598032">
    <property type="component" value="Unassembled WGS sequence"/>
</dbReference>
<keyword evidence="2" id="KW-1185">Reference proteome</keyword>
<evidence type="ECO:0000313" key="1">
    <source>
        <dbReference type="EMBL" id="CAD6543327.1"/>
    </source>
</evidence>
<gene>
    <name evidence="1" type="ORF">LMG28140_03904</name>
</gene>
<evidence type="ECO:0000313" key="2">
    <source>
        <dbReference type="Proteomes" id="UP000598032"/>
    </source>
</evidence>
<sequence>MGTCDVGEPIFQPGPFGTGNFADNPEPRCPCLLLLDTAASMRGAPTNEFNTGLAALKDEPVC</sequence>
<protein>
    <recommendedName>
        <fullName evidence="3">VWA domain-containing protein</fullName>
    </recommendedName>
</protein>
<organism evidence="1 2">
    <name type="scientific">Paraburkholderia metrosideri</name>
    <dbReference type="NCBI Taxonomy" id="580937"/>
    <lineage>
        <taxon>Bacteria</taxon>
        <taxon>Pseudomonadati</taxon>
        <taxon>Pseudomonadota</taxon>
        <taxon>Betaproteobacteria</taxon>
        <taxon>Burkholderiales</taxon>
        <taxon>Burkholderiaceae</taxon>
        <taxon>Paraburkholderia</taxon>
    </lineage>
</organism>
<name>A0ABM8NU30_9BURK</name>
<dbReference type="EMBL" id="CAJHCP010000008">
    <property type="protein sequence ID" value="CAD6543327.1"/>
    <property type="molecule type" value="Genomic_DNA"/>
</dbReference>
<comment type="caution">
    <text evidence="1">The sequence shown here is derived from an EMBL/GenBank/DDBJ whole genome shotgun (WGS) entry which is preliminary data.</text>
</comment>
<accession>A0ABM8NU30</accession>